<evidence type="ECO:0000256" key="1">
    <source>
        <dbReference type="ARBA" id="ARBA00004141"/>
    </source>
</evidence>
<organism evidence="7 8">
    <name type="scientific">Achlya hypogyna</name>
    <name type="common">Oomycete</name>
    <name type="synonym">Protoachlya hypogyna</name>
    <dbReference type="NCBI Taxonomy" id="1202772"/>
    <lineage>
        <taxon>Eukaryota</taxon>
        <taxon>Sar</taxon>
        <taxon>Stramenopiles</taxon>
        <taxon>Oomycota</taxon>
        <taxon>Saprolegniomycetes</taxon>
        <taxon>Saprolegniales</taxon>
        <taxon>Achlyaceae</taxon>
        <taxon>Achlya</taxon>
    </lineage>
</organism>
<keyword evidence="3 5" id="KW-1133">Transmembrane helix</keyword>
<proteinExistence type="predicted"/>
<dbReference type="Pfam" id="PF13886">
    <property type="entry name" value="TM7S3_TM198"/>
    <property type="match status" value="1"/>
</dbReference>
<reference evidence="7 8" key="1">
    <citation type="journal article" date="2014" name="Genome Biol. Evol.">
        <title>The secreted proteins of Achlya hypogyna and Thraustotheca clavata identify the ancestral oomycete secretome and reveal gene acquisitions by horizontal gene transfer.</title>
        <authorList>
            <person name="Misner I."/>
            <person name="Blouin N."/>
            <person name="Leonard G."/>
            <person name="Richards T.A."/>
            <person name="Lane C.E."/>
        </authorList>
    </citation>
    <scope>NUCLEOTIDE SEQUENCE [LARGE SCALE GENOMIC DNA]</scope>
    <source>
        <strain evidence="7 8">ATCC 48635</strain>
    </source>
</reference>
<keyword evidence="4 5" id="KW-0472">Membrane</keyword>
<feature type="transmembrane region" description="Helical" evidence="5">
    <location>
        <begin position="166"/>
        <end position="184"/>
    </location>
</feature>
<evidence type="ECO:0000259" key="6">
    <source>
        <dbReference type="Pfam" id="PF13886"/>
    </source>
</evidence>
<gene>
    <name evidence="7" type="ORF">ACHHYP_08188</name>
</gene>
<feature type="transmembrane region" description="Helical" evidence="5">
    <location>
        <begin position="107"/>
        <end position="130"/>
    </location>
</feature>
<evidence type="ECO:0000256" key="5">
    <source>
        <dbReference type="SAM" id="Phobius"/>
    </source>
</evidence>
<feature type="transmembrane region" description="Helical" evidence="5">
    <location>
        <begin position="68"/>
        <end position="101"/>
    </location>
</feature>
<dbReference type="OrthoDB" id="79133at2759"/>
<dbReference type="EMBL" id="JNBR01001427">
    <property type="protein sequence ID" value="OQR87674.1"/>
    <property type="molecule type" value="Genomic_DNA"/>
</dbReference>
<comment type="caution">
    <text evidence="7">The sequence shown here is derived from an EMBL/GenBank/DDBJ whole genome shotgun (WGS) entry which is preliminary data.</text>
</comment>
<name>A0A1V9YPP3_ACHHY</name>
<feature type="transmembrane region" description="Helical" evidence="5">
    <location>
        <begin position="36"/>
        <end position="56"/>
    </location>
</feature>
<dbReference type="GO" id="GO:0016020">
    <property type="term" value="C:membrane"/>
    <property type="evidence" value="ECO:0007669"/>
    <property type="project" value="UniProtKB-SubCell"/>
</dbReference>
<protein>
    <recommendedName>
        <fullName evidence="6">TM7S3/TM198-like domain-containing protein</fullName>
    </recommendedName>
</protein>
<evidence type="ECO:0000256" key="3">
    <source>
        <dbReference type="ARBA" id="ARBA00022989"/>
    </source>
</evidence>
<dbReference type="Proteomes" id="UP000243579">
    <property type="component" value="Unassembled WGS sequence"/>
</dbReference>
<dbReference type="InterPro" id="IPR025256">
    <property type="entry name" value="TM7S3/TM198-like_dom"/>
</dbReference>
<dbReference type="AlphaFoldDB" id="A0A1V9YPP3"/>
<accession>A0A1V9YPP3</accession>
<keyword evidence="2 5" id="KW-0812">Transmembrane</keyword>
<sequence>MSPYSPYMRFVGFLAVLLLAASVPLAFFGYRFLPYTARLCTFLFVLLITVQCVLAFSSDDSYDPNMNIIGIVLAVAAVGITWKLPTVTTFSVGALAGASIVLEVFDYAIVADVWALIVALVAGAIVGVLCNCRRVPLIVCMAFNGAMVLMMAVSFLILTISDNFVVIYYGAHAAIFAIAMVVQFKLTAVGIDHHTISTNDVATAKTAMSTPAAYDNL</sequence>
<keyword evidence="8" id="KW-1185">Reference proteome</keyword>
<evidence type="ECO:0000256" key="4">
    <source>
        <dbReference type="ARBA" id="ARBA00023136"/>
    </source>
</evidence>
<feature type="domain" description="TM7S3/TM198-like" evidence="6">
    <location>
        <begin position="16"/>
        <end position="173"/>
    </location>
</feature>
<evidence type="ECO:0000256" key="2">
    <source>
        <dbReference type="ARBA" id="ARBA00022692"/>
    </source>
</evidence>
<comment type="subcellular location">
    <subcellularLocation>
        <location evidence="1">Membrane</location>
        <topology evidence="1">Multi-pass membrane protein</topology>
    </subcellularLocation>
</comment>
<feature type="transmembrane region" description="Helical" evidence="5">
    <location>
        <begin position="137"/>
        <end position="160"/>
    </location>
</feature>
<evidence type="ECO:0000313" key="8">
    <source>
        <dbReference type="Proteomes" id="UP000243579"/>
    </source>
</evidence>
<evidence type="ECO:0000313" key="7">
    <source>
        <dbReference type="EMBL" id="OQR87674.1"/>
    </source>
</evidence>